<dbReference type="EMBL" id="CP088295">
    <property type="protein sequence ID" value="UUY03460.1"/>
    <property type="molecule type" value="Genomic_DNA"/>
</dbReference>
<accession>A0ABY5PG28</accession>
<keyword evidence="2" id="KW-1185">Reference proteome</keyword>
<organism evidence="1 2">
    <name type="scientific">Svornostia abyssi</name>
    <dbReference type="NCBI Taxonomy" id="2898438"/>
    <lineage>
        <taxon>Bacteria</taxon>
        <taxon>Bacillati</taxon>
        <taxon>Actinomycetota</taxon>
        <taxon>Thermoleophilia</taxon>
        <taxon>Solirubrobacterales</taxon>
        <taxon>Baekduiaceae</taxon>
        <taxon>Svornostia</taxon>
    </lineage>
</organism>
<gene>
    <name evidence="1" type="ORF">LRS13_22770</name>
</gene>
<reference evidence="2" key="1">
    <citation type="submission" date="2021-11" db="EMBL/GenBank/DDBJ databases">
        <title>Cultivation dependent microbiological survey of springs from the worlds oldest radium mine currently devoted to the extraction of radon-saturated water.</title>
        <authorList>
            <person name="Kapinusova G."/>
            <person name="Smrhova T."/>
            <person name="Strejcek M."/>
            <person name="Suman J."/>
            <person name="Jani K."/>
            <person name="Pajer P."/>
            <person name="Uhlik O."/>
        </authorList>
    </citation>
    <scope>NUCLEOTIDE SEQUENCE [LARGE SCALE GENOMIC DNA]</scope>
    <source>
        <strain evidence="2">J379</strain>
    </source>
</reference>
<name>A0ABY5PG28_9ACTN</name>
<evidence type="ECO:0000313" key="1">
    <source>
        <dbReference type="EMBL" id="UUY03460.1"/>
    </source>
</evidence>
<dbReference type="RefSeq" id="WP_353863965.1">
    <property type="nucleotide sequence ID" value="NZ_CP088295.1"/>
</dbReference>
<dbReference type="SUPFAM" id="SSF56037">
    <property type="entry name" value="PheT/TilS domain"/>
    <property type="match status" value="1"/>
</dbReference>
<protein>
    <submittedName>
        <fullName evidence="1">Uncharacterized protein</fullName>
    </submittedName>
</protein>
<dbReference type="Proteomes" id="UP001058860">
    <property type="component" value="Chromosome"/>
</dbReference>
<evidence type="ECO:0000313" key="2">
    <source>
        <dbReference type="Proteomes" id="UP001058860"/>
    </source>
</evidence>
<sequence length="201" mass="21725">MTDPATPRRGAIDPRVEADLPGLALWELTAPSALHRRRDPDVRDRLRELAGRITGAVAIEARQDEIVHAYRVAFRHTGLDPDVDRTPYEAALVERLRHGGFPSRDVITDALLLALLDTKVAVVACDDASLRGPLHLTLEDGAVVLADDDRTVIPLWEEPVRELLPTADTVAVRLAAVTPAGVPAVAAWEALDRVADLVAPG</sequence>
<proteinExistence type="predicted"/>